<organism evidence="1 2">
    <name type="scientific">Acuticoccus mangrovi</name>
    <dbReference type="NCBI Taxonomy" id="2796142"/>
    <lineage>
        <taxon>Bacteria</taxon>
        <taxon>Pseudomonadati</taxon>
        <taxon>Pseudomonadota</taxon>
        <taxon>Alphaproteobacteria</taxon>
        <taxon>Hyphomicrobiales</taxon>
        <taxon>Amorphaceae</taxon>
        <taxon>Acuticoccus</taxon>
    </lineage>
</organism>
<accession>A0A934IK33</accession>
<proteinExistence type="predicted"/>
<gene>
    <name evidence="1" type="ORF">JCR33_06000</name>
</gene>
<sequence length="203" mass="21872">MLLRFAVLAVVLLVGGCINQYRGEPRMWFASHDGVAPREAGRVSVCHGFGCQLKTGIVFNAEDLAEMGKVMGTPETADEERASIAKLIAWMETRVAEPVGSADDIGGLDLYNAGKAGQMDCLDEASNTTSYLMVANEAGLLRFHKVGGPVARGFFLDGRYPHATAVVVSERGTPWAVDSWPNANGVEPDVMPLAIWFKRSSAR</sequence>
<comment type="caution">
    <text evidence="1">The sequence shown here is derived from an EMBL/GenBank/DDBJ whole genome shotgun (WGS) entry which is preliminary data.</text>
</comment>
<reference evidence="1" key="1">
    <citation type="submission" date="2020-12" db="EMBL/GenBank/DDBJ databases">
        <title>Bacterial taxonomy.</title>
        <authorList>
            <person name="Pan X."/>
        </authorList>
    </citation>
    <scope>NUCLEOTIDE SEQUENCE</scope>
    <source>
        <strain evidence="1">B2012</strain>
    </source>
</reference>
<name>A0A934IK33_9HYPH</name>
<protein>
    <submittedName>
        <fullName evidence="1">Uncharacterized protein</fullName>
    </submittedName>
</protein>
<evidence type="ECO:0000313" key="2">
    <source>
        <dbReference type="Proteomes" id="UP000609531"/>
    </source>
</evidence>
<dbReference type="EMBL" id="JAEKJA010000003">
    <property type="protein sequence ID" value="MBJ3775232.1"/>
    <property type="molecule type" value="Genomic_DNA"/>
</dbReference>
<dbReference type="PROSITE" id="PS51257">
    <property type="entry name" value="PROKAR_LIPOPROTEIN"/>
    <property type="match status" value="1"/>
</dbReference>
<evidence type="ECO:0000313" key="1">
    <source>
        <dbReference type="EMBL" id="MBJ3775232.1"/>
    </source>
</evidence>
<dbReference type="AlphaFoldDB" id="A0A934IK33"/>
<dbReference type="Proteomes" id="UP000609531">
    <property type="component" value="Unassembled WGS sequence"/>
</dbReference>
<keyword evidence="2" id="KW-1185">Reference proteome</keyword>